<evidence type="ECO:0000256" key="10">
    <source>
        <dbReference type="SAM" id="Phobius"/>
    </source>
</evidence>
<accession>A0ABY5HU51</accession>
<dbReference type="PANTHER" id="PTHR11795:SF371">
    <property type="entry name" value="HIGH-AFFINITY BRANCHED-CHAIN AMINO ACID TRANSPORT SYSTEM PERMEASE PROTEIN LIVH"/>
    <property type="match status" value="1"/>
</dbReference>
<evidence type="ECO:0000256" key="3">
    <source>
        <dbReference type="ARBA" id="ARBA00022475"/>
    </source>
</evidence>
<evidence type="ECO:0000256" key="7">
    <source>
        <dbReference type="ARBA" id="ARBA00022989"/>
    </source>
</evidence>
<reference evidence="11" key="1">
    <citation type="submission" date="2019-04" db="EMBL/GenBank/DDBJ databases">
        <title>Whole genome sequencing of oral phylogroup 2 treponemes.</title>
        <authorList>
            <person name="Chan Y."/>
            <person name="Zeng H.H."/>
            <person name="Yu X.L."/>
            <person name="Leung W.K."/>
            <person name="Watt R.M."/>
        </authorList>
    </citation>
    <scope>NUCLEOTIDE SEQUENCE</scope>
    <source>
        <strain evidence="11">OMZ 847</strain>
    </source>
</reference>
<comment type="similarity">
    <text evidence="9">Belongs to the binding-protein-dependent transport system permease family. LivHM subfamily.</text>
</comment>
<dbReference type="InterPro" id="IPR001851">
    <property type="entry name" value="ABC_transp_permease"/>
</dbReference>
<sequence length="299" mass="32199">MLLQQLINGLVIGSTYALVTIGFNMVYGVLELTNFAHSSFYMLAAYIGQFILLKFFMNISVPIALIITFLTSIIITAFLGALMDKIALEPIRIKKGAPISSLISTVGVQTIINNSVLLIFGTVPLYFPDLLKLGKFTIYGGTVVQWIQVLILVMTLIIMLVLTFIVTRTRLGKSMRAISQNQVAARLMGININRVITLTFFIGTTVAGISGLMVAMYYQRVDTLMGASVGLKSFAAAVLGGMGSLPGAAIGGLLIGLLETLFAAYISSGYRDIVAFVILILVLLIRPSGLMGKKSVDKV</sequence>
<keyword evidence="12" id="KW-1185">Reference proteome</keyword>
<name>A0ABY5HU51_9SPIR</name>
<dbReference type="RefSeq" id="WP_044978896.1">
    <property type="nucleotide sequence ID" value="NZ_CP009228.1"/>
</dbReference>
<evidence type="ECO:0000313" key="12">
    <source>
        <dbReference type="Proteomes" id="UP001059401"/>
    </source>
</evidence>
<dbReference type="PANTHER" id="PTHR11795">
    <property type="entry name" value="BRANCHED-CHAIN AMINO ACID TRANSPORT SYSTEM PERMEASE PROTEIN LIVH"/>
    <property type="match status" value="1"/>
</dbReference>
<feature type="transmembrane region" description="Helical" evidence="10">
    <location>
        <begin position="195"/>
        <end position="218"/>
    </location>
</feature>
<keyword evidence="7 10" id="KW-1133">Transmembrane helix</keyword>
<dbReference type="EMBL" id="CP038802">
    <property type="protein sequence ID" value="UTY28094.1"/>
    <property type="molecule type" value="Genomic_DNA"/>
</dbReference>
<keyword evidence="3" id="KW-1003">Cell membrane</keyword>
<feature type="transmembrane region" description="Helical" evidence="10">
    <location>
        <begin position="63"/>
        <end position="82"/>
    </location>
</feature>
<feature type="transmembrane region" description="Helical" evidence="10">
    <location>
        <begin position="248"/>
        <end position="267"/>
    </location>
</feature>
<proteinExistence type="inferred from homology"/>
<evidence type="ECO:0000256" key="1">
    <source>
        <dbReference type="ARBA" id="ARBA00004651"/>
    </source>
</evidence>
<dbReference type="Pfam" id="PF02653">
    <property type="entry name" value="BPD_transp_2"/>
    <property type="match status" value="1"/>
</dbReference>
<organism evidence="11 12">
    <name type="scientific">Treponema putidum</name>
    <dbReference type="NCBI Taxonomy" id="221027"/>
    <lineage>
        <taxon>Bacteria</taxon>
        <taxon>Pseudomonadati</taxon>
        <taxon>Spirochaetota</taxon>
        <taxon>Spirochaetia</taxon>
        <taxon>Spirochaetales</taxon>
        <taxon>Treponemataceae</taxon>
        <taxon>Treponema</taxon>
    </lineage>
</organism>
<feature type="transmembrane region" description="Helical" evidence="10">
    <location>
        <begin position="102"/>
        <end position="126"/>
    </location>
</feature>
<keyword evidence="8 10" id="KW-0472">Membrane</keyword>
<evidence type="ECO:0000256" key="2">
    <source>
        <dbReference type="ARBA" id="ARBA00022448"/>
    </source>
</evidence>
<comment type="subcellular location">
    <subcellularLocation>
        <location evidence="1">Cell membrane</location>
        <topology evidence="1">Multi-pass membrane protein</topology>
    </subcellularLocation>
</comment>
<dbReference type="CDD" id="cd06582">
    <property type="entry name" value="TM_PBP1_LivH_like"/>
    <property type="match status" value="1"/>
</dbReference>
<keyword evidence="4" id="KW-0997">Cell inner membrane</keyword>
<keyword evidence="6" id="KW-0029">Amino-acid transport</keyword>
<evidence type="ECO:0000256" key="6">
    <source>
        <dbReference type="ARBA" id="ARBA00022970"/>
    </source>
</evidence>
<evidence type="ECO:0000256" key="8">
    <source>
        <dbReference type="ARBA" id="ARBA00023136"/>
    </source>
</evidence>
<feature type="transmembrane region" description="Helical" evidence="10">
    <location>
        <begin position="6"/>
        <end position="27"/>
    </location>
</feature>
<feature type="transmembrane region" description="Helical" evidence="10">
    <location>
        <begin position="146"/>
        <end position="166"/>
    </location>
</feature>
<evidence type="ECO:0000313" key="11">
    <source>
        <dbReference type="EMBL" id="UTY28094.1"/>
    </source>
</evidence>
<feature type="transmembrane region" description="Helical" evidence="10">
    <location>
        <begin position="273"/>
        <end position="292"/>
    </location>
</feature>
<protein>
    <submittedName>
        <fullName evidence="11">Branched-chain amino acid ABC transporter permease</fullName>
    </submittedName>
</protein>
<dbReference type="InterPro" id="IPR052157">
    <property type="entry name" value="BCAA_transport_permease"/>
</dbReference>
<keyword evidence="2" id="KW-0813">Transport</keyword>
<evidence type="ECO:0000256" key="4">
    <source>
        <dbReference type="ARBA" id="ARBA00022519"/>
    </source>
</evidence>
<evidence type="ECO:0000256" key="5">
    <source>
        <dbReference type="ARBA" id="ARBA00022692"/>
    </source>
</evidence>
<keyword evidence="5 10" id="KW-0812">Transmembrane</keyword>
<evidence type="ECO:0000256" key="9">
    <source>
        <dbReference type="ARBA" id="ARBA00037998"/>
    </source>
</evidence>
<dbReference type="Proteomes" id="UP001059401">
    <property type="component" value="Chromosome"/>
</dbReference>
<gene>
    <name evidence="11" type="ORF">E4N76_03205</name>
</gene>